<dbReference type="OrthoDB" id="129343at2"/>
<dbReference type="AlphaFoldDB" id="A0A845MGE3"/>
<gene>
    <name evidence="1" type="ORF">GQF03_10455</name>
</gene>
<dbReference type="SUPFAM" id="SSF54427">
    <property type="entry name" value="NTF2-like"/>
    <property type="match status" value="1"/>
</dbReference>
<keyword evidence="2" id="KW-1185">Reference proteome</keyword>
<dbReference type="InterPro" id="IPR032710">
    <property type="entry name" value="NTF2-like_dom_sf"/>
</dbReference>
<dbReference type="InterPro" id="IPR009959">
    <property type="entry name" value="Cyclase_SnoaL-like"/>
</dbReference>
<accession>A0A845MGE3</accession>
<protein>
    <recommendedName>
        <fullName evidence="3">Ester cyclase</fullName>
    </recommendedName>
</protein>
<reference evidence="1 2" key="1">
    <citation type="journal article" date="2014" name="Int. J. Syst. Evol. Microbiol.">
        <title>Sneathiella chungangensis sp. nov., isolated from a marine sand, and emended description of the genus Sneathiella.</title>
        <authorList>
            <person name="Siamphan C."/>
            <person name="Kim H."/>
            <person name="Lee J.S."/>
            <person name="Kim W."/>
        </authorList>
    </citation>
    <scope>NUCLEOTIDE SEQUENCE [LARGE SCALE GENOMIC DNA]</scope>
    <source>
        <strain evidence="1 2">KCTC 32476</strain>
    </source>
</reference>
<proteinExistence type="predicted"/>
<evidence type="ECO:0000313" key="1">
    <source>
        <dbReference type="EMBL" id="MZR22751.1"/>
    </source>
</evidence>
<dbReference type="Proteomes" id="UP000445696">
    <property type="component" value="Unassembled WGS sequence"/>
</dbReference>
<dbReference type="Pfam" id="PF07366">
    <property type="entry name" value="SnoaL"/>
    <property type="match status" value="1"/>
</dbReference>
<comment type="caution">
    <text evidence="1">The sequence shown here is derived from an EMBL/GenBank/DDBJ whole genome shotgun (WGS) entry which is preliminary data.</text>
</comment>
<organism evidence="1 2">
    <name type="scientific">Sneathiella chungangensis</name>
    <dbReference type="NCBI Taxonomy" id="1418234"/>
    <lineage>
        <taxon>Bacteria</taxon>
        <taxon>Pseudomonadati</taxon>
        <taxon>Pseudomonadota</taxon>
        <taxon>Alphaproteobacteria</taxon>
        <taxon>Sneathiellales</taxon>
        <taxon>Sneathiellaceae</taxon>
        <taxon>Sneathiella</taxon>
    </lineage>
</organism>
<dbReference type="EMBL" id="WTVA01000004">
    <property type="protein sequence ID" value="MZR22751.1"/>
    <property type="molecule type" value="Genomic_DNA"/>
</dbReference>
<dbReference type="RefSeq" id="WP_161339215.1">
    <property type="nucleotide sequence ID" value="NZ_JBHSDG010000004.1"/>
</dbReference>
<sequence>MTSLSLAEKNREIAEAFMAGVHSNNVEHFSIIDKVVAPNVKCHGFPGGNPTDPESYKNWFFGFRESFSNLEFENTAVIVDETAVAVRWVVSCDHTGPFAGVDATHKRVTFDGIVIYRIEAELISEVWLQINELLLLSQVGAIGQAAA</sequence>
<evidence type="ECO:0008006" key="3">
    <source>
        <dbReference type="Google" id="ProtNLM"/>
    </source>
</evidence>
<dbReference type="PANTHER" id="PTHR38436">
    <property type="entry name" value="POLYKETIDE CYCLASE SNOAL-LIKE DOMAIN"/>
    <property type="match status" value="1"/>
</dbReference>
<dbReference type="GO" id="GO:0030638">
    <property type="term" value="P:polyketide metabolic process"/>
    <property type="evidence" value="ECO:0007669"/>
    <property type="project" value="InterPro"/>
</dbReference>
<evidence type="ECO:0000313" key="2">
    <source>
        <dbReference type="Proteomes" id="UP000445696"/>
    </source>
</evidence>
<name>A0A845MGE3_9PROT</name>
<dbReference type="Gene3D" id="3.10.450.50">
    <property type="match status" value="1"/>
</dbReference>
<dbReference type="PANTHER" id="PTHR38436:SF1">
    <property type="entry name" value="ESTER CYCLASE"/>
    <property type="match status" value="1"/>
</dbReference>